<dbReference type="EMBL" id="CP002656">
    <property type="protein sequence ID" value="AEB96130.1"/>
    <property type="molecule type" value="Genomic_DNA"/>
</dbReference>
<evidence type="ECO:0000313" key="2">
    <source>
        <dbReference type="Proteomes" id="UP000007812"/>
    </source>
</evidence>
<accession>F4G253</accession>
<proteinExistence type="predicted"/>
<dbReference type="KEGG" id="mcn:Mcup_2029"/>
<dbReference type="Proteomes" id="UP000007812">
    <property type="component" value="Chromosome"/>
</dbReference>
<sequence>MYLAKQNKDVDLLLMSLFSRSFVIASISASDLKQVRVGQR</sequence>
<keyword evidence="2" id="KW-1185">Reference proteome</keyword>
<dbReference type="HOGENOM" id="CLU_3282835_0_0_2"/>
<organism evidence="1 2">
    <name type="scientific">Metallosphaera cuprina (strain Ar-4)</name>
    <dbReference type="NCBI Taxonomy" id="1006006"/>
    <lineage>
        <taxon>Archaea</taxon>
        <taxon>Thermoproteota</taxon>
        <taxon>Thermoprotei</taxon>
        <taxon>Sulfolobales</taxon>
        <taxon>Sulfolobaceae</taxon>
        <taxon>Metallosphaera</taxon>
    </lineage>
</organism>
<reference evidence="1 2" key="1">
    <citation type="journal article" date="2011" name="J. Bacteriol.">
        <title>Complete genome sequence of Metallosphaera cuprina, a metal sulfide-oxidizing archaeon from a hot spring.</title>
        <authorList>
            <person name="Liu L.J."/>
            <person name="You X.Y."/>
            <person name="Zheng H."/>
            <person name="Wang S."/>
            <person name="Jiang C.Y."/>
            <person name="Liu S.J."/>
        </authorList>
    </citation>
    <scope>NUCLEOTIDE SEQUENCE [LARGE SCALE GENOMIC DNA]</scope>
    <source>
        <strain evidence="1 2">Ar-4</strain>
    </source>
</reference>
<evidence type="ECO:0000313" key="1">
    <source>
        <dbReference type="EMBL" id="AEB96130.1"/>
    </source>
</evidence>
<gene>
    <name evidence="1" type="ordered locus">Mcup_2029</name>
</gene>
<name>F4G253_METCR</name>
<protein>
    <submittedName>
        <fullName evidence="1">Uncharacterized protein</fullName>
    </submittedName>
</protein>
<dbReference type="PATRIC" id="fig|1006006.8.peg.2032"/>
<dbReference type="AlphaFoldDB" id="F4G253"/>